<keyword evidence="1" id="KW-0812">Transmembrane</keyword>
<evidence type="ECO:0000313" key="5">
    <source>
        <dbReference type="Proteomes" id="UP000646484"/>
    </source>
</evidence>
<name>A0ABR7D278_9BACT</name>
<dbReference type="Gene3D" id="3.55.50.30">
    <property type="match status" value="1"/>
</dbReference>
<dbReference type="PIRSF" id="PIRSF018266">
    <property type="entry name" value="FecR"/>
    <property type="match status" value="1"/>
</dbReference>
<dbReference type="PANTHER" id="PTHR30273:SF2">
    <property type="entry name" value="PROTEIN FECR"/>
    <property type="match status" value="1"/>
</dbReference>
<dbReference type="Pfam" id="PF16344">
    <property type="entry name" value="FecR_C"/>
    <property type="match status" value="1"/>
</dbReference>
<dbReference type="PANTHER" id="PTHR30273">
    <property type="entry name" value="PERIPLASMIC SIGNAL SENSOR AND SIGMA FACTOR ACTIVATOR FECR-RELATED"/>
    <property type="match status" value="1"/>
</dbReference>
<feature type="domain" description="Protein FecR C-terminal" evidence="3">
    <location>
        <begin position="308"/>
        <end position="377"/>
    </location>
</feature>
<keyword evidence="1" id="KW-0472">Membrane</keyword>
<dbReference type="InterPro" id="IPR006860">
    <property type="entry name" value="FecR"/>
</dbReference>
<evidence type="ECO:0000259" key="3">
    <source>
        <dbReference type="Pfam" id="PF16344"/>
    </source>
</evidence>
<accession>A0ABR7D278</accession>
<keyword evidence="1" id="KW-1133">Transmembrane helix</keyword>
<protein>
    <submittedName>
        <fullName evidence="4">DUF4974 domain-containing protein</fullName>
    </submittedName>
</protein>
<dbReference type="Pfam" id="PF04773">
    <property type="entry name" value="FecR"/>
    <property type="match status" value="1"/>
</dbReference>
<proteinExistence type="predicted"/>
<sequence>MEIDKIRRVVSGKASEEEREDVRVWMEGAEERKRFLKDAEEYYRGKVLGIEEESRRVERMWQRMALPRKKQRMIAWRRWVAVAACVASVVGAVLWMETIKEKEAGEKILPLEVAHSKGVKLILPDGSTHEITGEKALSMKIPGFEVNMESATVQEKREIDNEQVAPVVEYSEIVVPRGAEYSLILSDGTTVILNSETRMRFPNTFTGTERKIFLSGEAYFDVVRDENHPFLVEFQGGNIRVLGTQFNVKAYMGQNTFATLVSGKVEVSSGRDSVLLQPGELCEIATADRSLSVREADLMAVLAWKNGEFVFKNALLNQVMDELARWYDAEIVCESSELQGMRFHIYMDRTKTLEEALQVISKMGDITYEIAGKKVIIKKR</sequence>
<evidence type="ECO:0000259" key="2">
    <source>
        <dbReference type="Pfam" id="PF04773"/>
    </source>
</evidence>
<evidence type="ECO:0000313" key="4">
    <source>
        <dbReference type="EMBL" id="MBC5622041.1"/>
    </source>
</evidence>
<feature type="transmembrane region" description="Helical" evidence="1">
    <location>
        <begin position="78"/>
        <end position="96"/>
    </location>
</feature>
<gene>
    <name evidence="4" type="ORF">H8S64_13110</name>
</gene>
<reference evidence="4 5" key="1">
    <citation type="submission" date="2020-08" db="EMBL/GenBank/DDBJ databases">
        <title>Genome public.</title>
        <authorList>
            <person name="Liu C."/>
            <person name="Sun Q."/>
        </authorList>
    </citation>
    <scope>NUCLEOTIDE SEQUENCE [LARGE SCALE GENOMIC DNA]</scope>
    <source>
        <strain evidence="4 5">NSJ-56</strain>
    </source>
</reference>
<organism evidence="4 5">
    <name type="scientific">Butyricimonas hominis</name>
    <dbReference type="NCBI Taxonomy" id="2763032"/>
    <lineage>
        <taxon>Bacteria</taxon>
        <taxon>Pseudomonadati</taxon>
        <taxon>Bacteroidota</taxon>
        <taxon>Bacteroidia</taxon>
        <taxon>Bacteroidales</taxon>
        <taxon>Odoribacteraceae</taxon>
        <taxon>Butyricimonas</taxon>
    </lineage>
</organism>
<dbReference type="Proteomes" id="UP000646484">
    <property type="component" value="Unassembled WGS sequence"/>
</dbReference>
<dbReference type="EMBL" id="JACOOH010000005">
    <property type="protein sequence ID" value="MBC5622041.1"/>
    <property type="molecule type" value="Genomic_DNA"/>
</dbReference>
<evidence type="ECO:0000256" key="1">
    <source>
        <dbReference type="SAM" id="Phobius"/>
    </source>
</evidence>
<dbReference type="RefSeq" id="WP_186976494.1">
    <property type="nucleotide sequence ID" value="NZ_JACOOH010000005.1"/>
</dbReference>
<dbReference type="InterPro" id="IPR012373">
    <property type="entry name" value="Ferrdict_sens_TM"/>
</dbReference>
<dbReference type="InterPro" id="IPR032508">
    <property type="entry name" value="FecR_C"/>
</dbReference>
<dbReference type="Gene3D" id="2.60.120.1440">
    <property type="match status" value="1"/>
</dbReference>
<comment type="caution">
    <text evidence="4">The sequence shown here is derived from an EMBL/GenBank/DDBJ whole genome shotgun (WGS) entry which is preliminary data.</text>
</comment>
<feature type="domain" description="FecR protein" evidence="2">
    <location>
        <begin position="173"/>
        <end position="266"/>
    </location>
</feature>
<keyword evidence="5" id="KW-1185">Reference proteome</keyword>